<dbReference type="InterPro" id="IPR011055">
    <property type="entry name" value="Dup_hybrid_motif"/>
</dbReference>
<evidence type="ECO:0000256" key="2">
    <source>
        <dbReference type="SAM" id="Phobius"/>
    </source>
</evidence>
<dbReference type="Pfam" id="PF01551">
    <property type="entry name" value="Peptidase_M23"/>
    <property type="match status" value="1"/>
</dbReference>
<dbReference type="RefSeq" id="WP_345184763.1">
    <property type="nucleotide sequence ID" value="NZ_BAABGP010000005.1"/>
</dbReference>
<sequence>MNHPNIEDVRHGPGPTSRVRRARTARRRRGLATLALSLGAVGALVISLFVVAPAAFADDYPSWDDVQAAKANEAAASSEVTRIQGLIASLTQNVADTKAAAETASNEYFVAQQAANAQARRTDDLQAQADTQKKVADEAGTKAGQIAAQLSRDGGDTTALQLFFSGSKSNTDQLLQKLGQMDRVLSGTQAIYSKALEAKNTAQSLTDQATAARTERDRLAQVAQNKLQIAQDAAKAAQAALADQQTHLGVLQAQLAALHDTTAKTVAGYQAGEAARAAAEAAAAAARQAAAEAAAAAAAAAGNNGGGGGGGGAPAGSGSGTGWVRPFGGYQSSGYGPRTPDCNANGCSSSFHEGVDLADGACGDPIYAAHSGTVSMAWYYGGYGNYVRIENNDGSGMGTGYGHIEYGGFNVYPGEWVNAGDVIAYAGNTGGSFGCHLHFEVYQNDYPINPITFMEGQGVYMG</sequence>
<organism evidence="4 5">
    <name type="scientific">Microbacterium panaciterrae</name>
    <dbReference type="NCBI Taxonomy" id="985759"/>
    <lineage>
        <taxon>Bacteria</taxon>
        <taxon>Bacillati</taxon>
        <taxon>Actinomycetota</taxon>
        <taxon>Actinomycetes</taxon>
        <taxon>Micrococcales</taxon>
        <taxon>Microbacteriaceae</taxon>
        <taxon>Microbacterium</taxon>
    </lineage>
</organism>
<accession>A0ABP8P5L7</accession>
<feature type="domain" description="M23ase beta-sheet core" evidence="3">
    <location>
        <begin position="351"/>
        <end position="450"/>
    </location>
</feature>
<proteinExistence type="predicted"/>
<keyword evidence="2" id="KW-0812">Transmembrane</keyword>
<gene>
    <name evidence="4" type="ORF">GCM10023171_08950</name>
</gene>
<evidence type="ECO:0000259" key="3">
    <source>
        <dbReference type="Pfam" id="PF01551"/>
    </source>
</evidence>
<comment type="caution">
    <text evidence="4">The sequence shown here is derived from an EMBL/GenBank/DDBJ whole genome shotgun (WGS) entry which is preliminary data.</text>
</comment>
<protein>
    <recommendedName>
        <fullName evidence="3">M23ase beta-sheet core domain-containing protein</fullName>
    </recommendedName>
</protein>
<feature type="compositionally biased region" description="Basic and acidic residues" evidence="1">
    <location>
        <begin position="1"/>
        <end position="11"/>
    </location>
</feature>
<dbReference type="PANTHER" id="PTHR21666:SF286">
    <property type="entry name" value="LIPOPROTEIN NLPD"/>
    <property type="match status" value="1"/>
</dbReference>
<dbReference type="Gene3D" id="2.70.70.10">
    <property type="entry name" value="Glucose Permease (Domain IIA)"/>
    <property type="match status" value="1"/>
</dbReference>
<keyword evidence="5" id="KW-1185">Reference proteome</keyword>
<evidence type="ECO:0000256" key="1">
    <source>
        <dbReference type="SAM" id="MobiDB-lite"/>
    </source>
</evidence>
<evidence type="ECO:0000313" key="5">
    <source>
        <dbReference type="Proteomes" id="UP001500731"/>
    </source>
</evidence>
<dbReference type="PANTHER" id="PTHR21666">
    <property type="entry name" value="PEPTIDASE-RELATED"/>
    <property type="match status" value="1"/>
</dbReference>
<name>A0ABP8P5L7_9MICO</name>
<keyword evidence="2" id="KW-0472">Membrane</keyword>
<dbReference type="InterPro" id="IPR050570">
    <property type="entry name" value="Cell_wall_metabolism_enzyme"/>
</dbReference>
<keyword evidence="2" id="KW-1133">Transmembrane helix</keyword>
<dbReference type="InterPro" id="IPR016047">
    <property type="entry name" value="M23ase_b-sheet_dom"/>
</dbReference>
<dbReference type="SUPFAM" id="SSF51261">
    <property type="entry name" value="Duplicated hybrid motif"/>
    <property type="match status" value="1"/>
</dbReference>
<reference evidence="5" key="1">
    <citation type="journal article" date="2019" name="Int. J. Syst. Evol. Microbiol.">
        <title>The Global Catalogue of Microorganisms (GCM) 10K type strain sequencing project: providing services to taxonomists for standard genome sequencing and annotation.</title>
        <authorList>
            <consortium name="The Broad Institute Genomics Platform"/>
            <consortium name="The Broad Institute Genome Sequencing Center for Infectious Disease"/>
            <person name="Wu L."/>
            <person name="Ma J."/>
        </authorList>
    </citation>
    <scope>NUCLEOTIDE SEQUENCE [LARGE SCALE GENOMIC DNA]</scope>
    <source>
        <strain evidence="5">JCM 17839</strain>
    </source>
</reference>
<dbReference type="Proteomes" id="UP001500731">
    <property type="component" value="Unassembled WGS sequence"/>
</dbReference>
<feature type="transmembrane region" description="Helical" evidence="2">
    <location>
        <begin position="30"/>
        <end position="52"/>
    </location>
</feature>
<dbReference type="CDD" id="cd12797">
    <property type="entry name" value="M23_peptidase"/>
    <property type="match status" value="1"/>
</dbReference>
<feature type="region of interest" description="Disordered" evidence="1">
    <location>
        <begin position="1"/>
        <end position="24"/>
    </location>
</feature>
<dbReference type="EMBL" id="BAABGP010000005">
    <property type="protein sequence ID" value="GAA4481080.1"/>
    <property type="molecule type" value="Genomic_DNA"/>
</dbReference>
<evidence type="ECO:0000313" key="4">
    <source>
        <dbReference type="EMBL" id="GAA4481080.1"/>
    </source>
</evidence>